<dbReference type="Pfam" id="PF17482">
    <property type="entry name" value="Phage_sheath_1C"/>
    <property type="match status" value="1"/>
</dbReference>
<evidence type="ECO:0000259" key="2">
    <source>
        <dbReference type="Pfam" id="PF04984"/>
    </source>
</evidence>
<organism evidence="4 5">
    <name type="scientific">Chlorobaculum thiosulfatiphilum</name>
    <name type="common">Chlorobium limicola f.sp. thiosulfatophilum</name>
    <dbReference type="NCBI Taxonomy" id="115852"/>
    <lineage>
        <taxon>Bacteria</taxon>
        <taxon>Pseudomonadati</taxon>
        <taxon>Chlorobiota</taxon>
        <taxon>Chlorobiia</taxon>
        <taxon>Chlorobiales</taxon>
        <taxon>Chlorobiaceae</taxon>
        <taxon>Chlorobaculum</taxon>
    </lineage>
</organism>
<feature type="domain" description="Tail sheath protein subtilisin-like" evidence="2">
    <location>
        <begin position="465"/>
        <end position="577"/>
    </location>
</feature>
<name>A0A5C4SA34_CHLTI</name>
<dbReference type="Gene3D" id="3.40.50.11780">
    <property type="match status" value="2"/>
</dbReference>
<gene>
    <name evidence="4" type="ORF">FGF66_01125</name>
</gene>
<dbReference type="Pfam" id="PF04984">
    <property type="entry name" value="Phage_sheath_1"/>
    <property type="match status" value="1"/>
</dbReference>
<dbReference type="PANTHER" id="PTHR35861">
    <property type="match status" value="1"/>
</dbReference>
<evidence type="ECO:0000259" key="3">
    <source>
        <dbReference type="Pfam" id="PF17482"/>
    </source>
</evidence>
<sequence>MATTYKTPGVYIEEIPKFPPSIAAVATAIPAFIGYTEKALKQGESLVGKPTRIESIAEYVELFGQGPSQEIELYLDADNNFISSGKPDGSSAWLLYDSLRMFYANGGGNCYIVSVGSYSDTLDKQDFLDGLAAVESEDEPTILLFPDAVNLEDPGLHDVQVAALSQCKKLMDRVTLCDTISSGDFGDDVQKLRNGIGINNLKYGAAYGPWINTSLPRTFYYRDLTLKRDNKDGDPIALGSLTSDSAIQQMLSDVAEAQNAVDALKEAEADGTDDTTWAAKFKKLSDAYNGSSATAAADLQAPLQGMYDLLALVVADVSDMIASLPTVVTTSPDPSVPETKDFILEKDITQYLGSSALKSSAFDVLAAHYNYLATTGMPGEAEEGSEEEPENVTIKLFSDNPSSATTDLGKAIELLDYANAAAFLAVSKTDVTAKYADAKTPREMADIARNAAAQAASSIIALFRFAESSAAEYEKKFNDALLSGFGTYKSLVSKAIESLNQLPPSGAIAGVYAAVDSDRGVWKAPANVSLNSVVSTVAKISHEQQADYNVDANAGKSINIIRSFTGKGVLVWGARTLAGNDNEWRYVNVRRFFNFVEESVKKATEQFVFEPNDANTWVRIQAMIENFLTVQWRQGALQGIKPEHAFYVSLGLGKTMTSLDILEGRMIIEIGMAAVRPAEFIILRFSHKMAES</sequence>
<protein>
    <submittedName>
        <fullName evidence="4">Phage tail protein</fullName>
    </submittedName>
</protein>
<dbReference type="PANTHER" id="PTHR35861:SF1">
    <property type="entry name" value="PHAGE TAIL SHEATH PROTEIN"/>
    <property type="match status" value="1"/>
</dbReference>
<dbReference type="EMBL" id="VDCH01000001">
    <property type="protein sequence ID" value="TNJ40384.1"/>
    <property type="molecule type" value="Genomic_DNA"/>
</dbReference>
<evidence type="ECO:0000256" key="1">
    <source>
        <dbReference type="ARBA" id="ARBA00008005"/>
    </source>
</evidence>
<comment type="similarity">
    <text evidence="1">Belongs to the myoviridae tail sheath protein family.</text>
</comment>
<dbReference type="AlphaFoldDB" id="A0A5C4SA34"/>
<evidence type="ECO:0000313" key="5">
    <source>
        <dbReference type="Proteomes" id="UP000308271"/>
    </source>
</evidence>
<dbReference type="InterPro" id="IPR052042">
    <property type="entry name" value="Tail_sheath_structural"/>
</dbReference>
<dbReference type="Proteomes" id="UP000308271">
    <property type="component" value="Unassembled WGS sequence"/>
</dbReference>
<dbReference type="RefSeq" id="WP_139455854.1">
    <property type="nucleotide sequence ID" value="NZ_VDCH01000001.1"/>
</dbReference>
<feature type="domain" description="Tail sheath protein C-terminal" evidence="3">
    <location>
        <begin position="581"/>
        <end position="685"/>
    </location>
</feature>
<proteinExistence type="inferred from homology"/>
<keyword evidence="5" id="KW-1185">Reference proteome</keyword>
<dbReference type="OrthoDB" id="9767864at2"/>
<evidence type="ECO:0000313" key="4">
    <source>
        <dbReference type="EMBL" id="TNJ40384.1"/>
    </source>
</evidence>
<accession>A0A5C4SA34</accession>
<dbReference type="InterPro" id="IPR035089">
    <property type="entry name" value="Phage_sheath_subtilisin"/>
</dbReference>
<comment type="caution">
    <text evidence="4">The sequence shown here is derived from an EMBL/GenBank/DDBJ whole genome shotgun (WGS) entry which is preliminary data.</text>
</comment>
<dbReference type="InterPro" id="IPR020287">
    <property type="entry name" value="Tail_sheath_C"/>
</dbReference>
<reference evidence="4 5" key="1">
    <citation type="submission" date="2019-05" db="EMBL/GenBank/DDBJ databases">
        <title>Draft Whole-Genome sequence of the green sulfur bacterium Chlorobaculum thiosulfatiphilum DSM 249.</title>
        <authorList>
            <person name="Meyer T.E."/>
            <person name="Kyndt J.A."/>
        </authorList>
    </citation>
    <scope>NUCLEOTIDE SEQUENCE [LARGE SCALE GENOMIC DNA]</scope>
    <source>
        <strain evidence="4 5">DSM 249</strain>
    </source>
</reference>